<dbReference type="Proteomes" id="UP000501421">
    <property type="component" value="Chromosome"/>
</dbReference>
<gene>
    <name evidence="7" type="ORF">GsuE55_36650</name>
</gene>
<evidence type="ECO:0000256" key="5">
    <source>
        <dbReference type="ARBA" id="ARBA00023136"/>
    </source>
</evidence>
<dbReference type="PIRSF" id="PIRSF006324">
    <property type="entry name" value="LeuE"/>
    <property type="match status" value="1"/>
</dbReference>
<dbReference type="GO" id="GO:0015171">
    <property type="term" value="F:amino acid transmembrane transporter activity"/>
    <property type="evidence" value="ECO:0007669"/>
    <property type="project" value="TreeGrafter"/>
</dbReference>
<accession>A0A679FQ99</accession>
<keyword evidence="5 6" id="KW-0472">Membrane</keyword>
<feature type="transmembrane region" description="Helical" evidence="6">
    <location>
        <begin position="149"/>
        <end position="168"/>
    </location>
</feature>
<evidence type="ECO:0000256" key="6">
    <source>
        <dbReference type="SAM" id="Phobius"/>
    </source>
</evidence>
<feature type="transmembrane region" description="Helical" evidence="6">
    <location>
        <begin position="40"/>
        <end position="59"/>
    </location>
</feature>
<evidence type="ECO:0000256" key="2">
    <source>
        <dbReference type="ARBA" id="ARBA00022475"/>
    </source>
</evidence>
<evidence type="ECO:0000256" key="4">
    <source>
        <dbReference type="ARBA" id="ARBA00022989"/>
    </source>
</evidence>
<name>A0A679FQ99_9BACL</name>
<evidence type="ECO:0000256" key="1">
    <source>
        <dbReference type="ARBA" id="ARBA00004651"/>
    </source>
</evidence>
<dbReference type="GO" id="GO:0005886">
    <property type="term" value="C:plasma membrane"/>
    <property type="evidence" value="ECO:0007669"/>
    <property type="project" value="UniProtKB-SubCell"/>
</dbReference>
<keyword evidence="8" id="KW-1185">Reference proteome</keyword>
<dbReference type="PANTHER" id="PTHR30086:SF20">
    <property type="entry name" value="ARGININE EXPORTER PROTEIN ARGO-RELATED"/>
    <property type="match status" value="1"/>
</dbReference>
<protein>
    <submittedName>
        <fullName evidence="7">LysE family translocator</fullName>
    </submittedName>
</protein>
<keyword evidence="2" id="KW-1003">Cell membrane</keyword>
<dbReference type="RefSeq" id="WP_033844422.1">
    <property type="nucleotide sequence ID" value="NZ_AP022557.1"/>
</dbReference>
<comment type="subcellular location">
    <subcellularLocation>
        <location evidence="1">Cell membrane</location>
        <topology evidence="1">Multi-pass membrane protein</topology>
    </subcellularLocation>
</comment>
<evidence type="ECO:0000313" key="7">
    <source>
        <dbReference type="EMBL" id="BBW98832.1"/>
    </source>
</evidence>
<evidence type="ECO:0000256" key="3">
    <source>
        <dbReference type="ARBA" id="ARBA00022692"/>
    </source>
</evidence>
<dbReference type="InterPro" id="IPR001123">
    <property type="entry name" value="LeuE-type"/>
</dbReference>
<proteinExistence type="predicted"/>
<dbReference type="AlphaFoldDB" id="A0A679FQ99"/>
<sequence length="208" mass="22458">MEIGTIFSFFSVAVLLTLAPGPDILFVIAQSLSQGKQAGIATALGLCTGLLVHISAATFGVSAIIYQSALAFAVVKYAGAGYLLYLAWQAFHEKDAGLALGRQEQLALRSLYKKGILMNVLNPKVSLFFLALLPQFVDPSAGRVPQQMLLLGAVFLIQALAVFTLVSIGAEKLRHWLLSNERIARQIQWLKGILFAAIGIQIAFSERP</sequence>
<dbReference type="PANTHER" id="PTHR30086">
    <property type="entry name" value="ARGININE EXPORTER PROTEIN ARGO"/>
    <property type="match status" value="1"/>
</dbReference>
<feature type="transmembrane region" description="Helical" evidence="6">
    <location>
        <begin position="65"/>
        <end position="88"/>
    </location>
</feature>
<organism evidence="7 8">
    <name type="scientific">Geobacillus subterraneus</name>
    <dbReference type="NCBI Taxonomy" id="129338"/>
    <lineage>
        <taxon>Bacteria</taxon>
        <taxon>Bacillati</taxon>
        <taxon>Bacillota</taxon>
        <taxon>Bacilli</taxon>
        <taxon>Bacillales</taxon>
        <taxon>Anoxybacillaceae</taxon>
        <taxon>Geobacillus</taxon>
    </lineage>
</organism>
<feature type="transmembrane region" description="Helical" evidence="6">
    <location>
        <begin position="6"/>
        <end position="28"/>
    </location>
</feature>
<feature type="transmembrane region" description="Helical" evidence="6">
    <location>
        <begin position="189"/>
        <end position="205"/>
    </location>
</feature>
<dbReference type="EMBL" id="AP022557">
    <property type="protein sequence ID" value="BBW98832.1"/>
    <property type="molecule type" value="Genomic_DNA"/>
</dbReference>
<dbReference type="Pfam" id="PF01810">
    <property type="entry name" value="LysE"/>
    <property type="match status" value="1"/>
</dbReference>
<keyword evidence="3 6" id="KW-0812">Transmembrane</keyword>
<reference evidence="8" key="1">
    <citation type="journal article" date="2020" name="Microbiol. Resour. Announc.">
        <title>Complete Genome Sequence of Geobacillus sp. Strain E55-1, Isolated from Mine Geyser in Japan.</title>
        <authorList>
            <person name="Miyazaki K."/>
            <person name="Hase E."/>
            <person name="Tokito N."/>
        </authorList>
    </citation>
    <scope>NUCLEOTIDE SEQUENCE [LARGE SCALE GENOMIC DNA]</scope>
    <source>
        <strain evidence="8">E55-1</strain>
    </source>
</reference>
<keyword evidence="4 6" id="KW-1133">Transmembrane helix</keyword>
<evidence type="ECO:0000313" key="8">
    <source>
        <dbReference type="Proteomes" id="UP000501421"/>
    </source>
</evidence>